<dbReference type="SUPFAM" id="SSF56601">
    <property type="entry name" value="beta-lactamase/transpeptidase-like"/>
    <property type="match status" value="1"/>
</dbReference>
<comment type="caution">
    <text evidence="5">The sequence shown here is derived from an EMBL/GenBank/DDBJ whole genome shotgun (WGS) entry which is preliminary data.</text>
</comment>
<dbReference type="Proteomes" id="UP001596186">
    <property type="component" value="Unassembled WGS sequence"/>
</dbReference>
<feature type="region of interest" description="Disordered" evidence="1">
    <location>
        <begin position="29"/>
        <end position="52"/>
    </location>
</feature>
<keyword evidence="5" id="KW-0378">Hydrolase</keyword>
<dbReference type="InterPro" id="IPR045155">
    <property type="entry name" value="Beta-lactam_cat"/>
</dbReference>
<evidence type="ECO:0000256" key="1">
    <source>
        <dbReference type="SAM" id="MobiDB-lite"/>
    </source>
</evidence>
<keyword evidence="2" id="KW-0812">Transmembrane</keyword>
<dbReference type="EMBL" id="JBHSSN010000015">
    <property type="protein sequence ID" value="MFC6323803.1"/>
    <property type="molecule type" value="Genomic_DNA"/>
</dbReference>
<evidence type="ECO:0000259" key="4">
    <source>
        <dbReference type="Pfam" id="PF13354"/>
    </source>
</evidence>
<dbReference type="RefSeq" id="WP_125592833.1">
    <property type="nucleotide sequence ID" value="NZ_JBHSSN010000015.1"/>
</dbReference>
<dbReference type="InterPro" id="IPR000871">
    <property type="entry name" value="Beta-lactam_class-A"/>
</dbReference>
<feature type="domain" description="Zinc-ribbon" evidence="3">
    <location>
        <begin position="3"/>
        <end position="24"/>
    </location>
</feature>
<evidence type="ECO:0000313" key="6">
    <source>
        <dbReference type="Proteomes" id="UP001596186"/>
    </source>
</evidence>
<gene>
    <name evidence="5" type="ORF">ACFP1F_08635</name>
</gene>
<evidence type="ECO:0000313" key="5">
    <source>
        <dbReference type="EMBL" id="MFC6323803.1"/>
    </source>
</evidence>
<feature type="compositionally biased region" description="Basic and acidic residues" evidence="1">
    <location>
        <begin position="82"/>
        <end position="93"/>
    </location>
</feature>
<feature type="compositionally biased region" description="Low complexity" evidence="1">
    <location>
        <begin position="29"/>
        <end position="44"/>
    </location>
</feature>
<feature type="transmembrane region" description="Helical" evidence="2">
    <location>
        <begin position="55"/>
        <end position="74"/>
    </location>
</feature>
<keyword evidence="2" id="KW-1133">Transmembrane helix</keyword>
<dbReference type="Pfam" id="PF13240">
    <property type="entry name" value="Zn_Ribbon_1"/>
    <property type="match status" value="1"/>
</dbReference>
<dbReference type="InterPro" id="IPR012338">
    <property type="entry name" value="Beta-lactam/transpept-like"/>
</dbReference>
<dbReference type="Gene3D" id="3.40.710.10">
    <property type="entry name" value="DD-peptidase/beta-lactamase superfamily"/>
    <property type="match status" value="1"/>
</dbReference>
<feature type="compositionally biased region" description="Acidic residues" evidence="1">
    <location>
        <begin position="94"/>
        <end position="106"/>
    </location>
</feature>
<keyword evidence="6" id="KW-1185">Reference proteome</keyword>
<dbReference type="Pfam" id="PF13354">
    <property type="entry name" value="Beta-lactamase2"/>
    <property type="match status" value="1"/>
</dbReference>
<dbReference type="InterPro" id="IPR026870">
    <property type="entry name" value="Zinc_ribbon_dom"/>
</dbReference>
<evidence type="ECO:0000259" key="3">
    <source>
        <dbReference type="Pfam" id="PF13240"/>
    </source>
</evidence>
<keyword evidence="2" id="KW-0472">Membrane</keyword>
<name>A0ABW1UZE3_9LACO</name>
<protein>
    <submittedName>
        <fullName evidence="5">Serine hydrolase</fullName>
    </submittedName>
</protein>
<dbReference type="PANTHER" id="PTHR35333:SF4">
    <property type="entry name" value="SLR0121 PROTEIN"/>
    <property type="match status" value="1"/>
</dbReference>
<proteinExistence type="predicted"/>
<organism evidence="5 6">
    <name type="scientific">Companilactobacillus baiquanensis</name>
    <dbReference type="NCBI Taxonomy" id="2486005"/>
    <lineage>
        <taxon>Bacteria</taxon>
        <taxon>Bacillati</taxon>
        <taxon>Bacillota</taxon>
        <taxon>Bacilli</taxon>
        <taxon>Lactobacillales</taxon>
        <taxon>Lactobacillaceae</taxon>
        <taxon>Companilactobacillus</taxon>
    </lineage>
</organism>
<evidence type="ECO:0000256" key="2">
    <source>
        <dbReference type="SAM" id="Phobius"/>
    </source>
</evidence>
<dbReference type="GO" id="GO:0016787">
    <property type="term" value="F:hydrolase activity"/>
    <property type="evidence" value="ECO:0007669"/>
    <property type="project" value="UniProtKB-KW"/>
</dbReference>
<accession>A0ABW1UZE3</accession>
<dbReference type="PANTHER" id="PTHR35333">
    <property type="entry name" value="BETA-LACTAMASE"/>
    <property type="match status" value="1"/>
</dbReference>
<reference evidence="6" key="1">
    <citation type="journal article" date="2019" name="Int. J. Syst. Evol. Microbiol.">
        <title>The Global Catalogue of Microorganisms (GCM) 10K type strain sequencing project: providing services to taxonomists for standard genome sequencing and annotation.</title>
        <authorList>
            <consortium name="The Broad Institute Genomics Platform"/>
            <consortium name="The Broad Institute Genome Sequencing Center for Infectious Disease"/>
            <person name="Wu L."/>
            <person name="Ma J."/>
        </authorList>
    </citation>
    <scope>NUCLEOTIDE SEQUENCE [LARGE SCALE GENOMIC DNA]</scope>
    <source>
        <strain evidence="6">CCM 8895</strain>
    </source>
</reference>
<feature type="domain" description="Beta-lactamase class A catalytic" evidence="4">
    <location>
        <begin position="131"/>
        <end position="348"/>
    </location>
</feature>
<sequence length="375" mass="41419">MIKCKNCGYLNPEGSKFCENCGASIEQNSSSQNEQQTENSQNNQMPNKSPKNRKPIIIGIIVLLLILAAGYGYMKSQDSDDDTRTENTEKSDHDDDDSDDESDDHDDDKSDSDVKTLMSNNLSNIKGDTSAYYYDLNNNSTASYGDANSAQRAASDIKVYIMAAAFQKIKDGDISLNDRYELTSDDKVGGTGIVQDMQVGDSLTYRDLIDYMITKSDNTAANIITREIGGISSVNSEIDKLDLSSSTKMERMLMDQDALDEGKDNMTSAHDLAVFMKKLYRHDVVSAKYDKKMLEILSNTSNHSKIPAKINTNVVDVYNKTGEYADYGVENDAAILKHGNKAFVLVVMSQNGDSDEQKDAISSLGKDVTQEVFDD</sequence>
<feature type="region of interest" description="Disordered" evidence="1">
    <location>
        <begin position="75"/>
        <end position="115"/>
    </location>
</feature>